<evidence type="ECO:0000313" key="4">
    <source>
        <dbReference type="Proteomes" id="UP001165653"/>
    </source>
</evidence>
<name>A0ABT3GA23_9BACT</name>
<comment type="caution">
    <text evidence="3">The sequence shown here is derived from an EMBL/GenBank/DDBJ whole genome shotgun (WGS) entry which is preliminary data.</text>
</comment>
<gene>
    <name evidence="3" type="ORF">OJ996_22950</name>
</gene>
<feature type="chain" id="PRO_5045406542" description="DUF3568 family protein" evidence="2">
    <location>
        <begin position="22"/>
        <end position="156"/>
    </location>
</feature>
<dbReference type="EMBL" id="JAPDDR010000015">
    <property type="protein sequence ID" value="MCW1916464.1"/>
    <property type="molecule type" value="Genomic_DNA"/>
</dbReference>
<protein>
    <recommendedName>
        <fullName evidence="5">DUF3568 family protein</fullName>
    </recommendedName>
</protein>
<sequence length="156" mass="16739">MQSFKSWLAAGLPLVILSSCASRTEFTPDDAPVTVGMPAELSDRERTYVREVDGALRSGGYQPVRNGAGELNLEFRISEGPINTDTRIALRDGRTVLAEGNGRGAGMPMWGRDKVAERSFQQAFGEFQGSLPPAGSHGTPSGGSPAPYSPEEEYVY</sequence>
<evidence type="ECO:0000256" key="1">
    <source>
        <dbReference type="SAM" id="MobiDB-lite"/>
    </source>
</evidence>
<keyword evidence="4" id="KW-1185">Reference proteome</keyword>
<reference evidence="3" key="1">
    <citation type="submission" date="2022-10" db="EMBL/GenBank/DDBJ databases">
        <title>Luteolibacter sp. GHJ8, whole genome shotgun sequencing project.</title>
        <authorList>
            <person name="Zhao G."/>
            <person name="Shen L."/>
        </authorList>
    </citation>
    <scope>NUCLEOTIDE SEQUENCE</scope>
    <source>
        <strain evidence="3">GHJ8</strain>
    </source>
</reference>
<evidence type="ECO:0000313" key="3">
    <source>
        <dbReference type="EMBL" id="MCW1916464.1"/>
    </source>
</evidence>
<dbReference type="Proteomes" id="UP001165653">
    <property type="component" value="Unassembled WGS sequence"/>
</dbReference>
<evidence type="ECO:0000256" key="2">
    <source>
        <dbReference type="SAM" id="SignalP"/>
    </source>
</evidence>
<accession>A0ABT3GA23</accession>
<feature type="signal peptide" evidence="2">
    <location>
        <begin position="1"/>
        <end position="21"/>
    </location>
</feature>
<organism evidence="3 4">
    <name type="scientific">Luteolibacter rhizosphaerae</name>
    <dbReference type="NCBI Taxonomy" id="2989719"/>
    <lineage>
        <taxon>Bacteria</taxon>
        <taxon>Pseudomonadati</taxon>
        <taxon>Verrucomicrobiota</taxon>
        <taxon>Verrucomicrobiia</taxon>
        <taxon>Verrucomicrobiales</taxon>
        <taxon>Verrucomicrobiaceae</taxon>
        <taxon>Luteolibacter</taxon>
    </lineage>
</organism>
<dbReference type="PROSITE" id="PS51257">
    <property type="entry name" value="PROKAR_LIPOPROTEIN"/>
    <property type="match status" value="1"/>
</dbReference>
<dbReference type="RefSeq" id="WP_264516041.1">
    <property type="nucleotide sequence ID" value="NZ_JAPDDR010000015.1"/>
</dbReference>
<keyword evidence="2" id="KW-0732">Signal</keyword>
<evidence type="ECO:0008006" key="5">
    <source>
        <dbReference type="Google" id="ProtNLM"/>
    </source>
</evidence>
<feature type="region of interest" description="Disordered" evidence="1">
    <location>
        <begin position="124"/>
        <end position="156"/>
    </location>
</feature>
<proteinExistence type="predicted"/>